<reference evidence="7" key="1">
    <citation type="journal article" date="2014" name="Front. Microbiol.">
        <title>High frequency of phylogenetically diverse reductive dehalogenase-homologous genes in deep subseafloor sedimentary metagenomes.</title>
        <authorList>
            <person name="Kawai M."/>
            <person name="Futagami T."/>
            <person name="Toyoda A."/>
            <person name="Takaki Y."/>
            <person name="Nishi S."/>
            <person name="Hori S."/>
            <person name="Arai W."/>
            <person name="Tsubouchi T."/>
            <person name="Morono Y."/>
            <person name="Uchiyama I."/>
            <person name="Ito T."/>
            <person name="Fujiyama A."/>
            <person name="Inagaki F."/>
            <person name="Takami H."/>
        </authorList>
    </citation>
    <scope>NUCLEOTIDE SEQUENCE</scope>
    <source>
        <strain evidence="7">Expedition CK06-06</strain>
    </source>
</reference>
<dbReference type="PANTHER" id="PTHR34296:SF2">
    <property type="entry name" value="ABC TRANSPORTER GUANOSINE-BINDING PROTEIN NUPN"/>
    <property type="match status" value="1"/>
</dbReference>
<keyword evidence="3" id="KW-0732">Signal</keyword>
<evidence type="ECO:0000256" key="1">
    <source>
        <dbReference type="ARBA" id="ARBA00004236"/>
    </source>
</evidence>
<comment type="caution">
    <text evidence="7">The sequence shown here is derived from an EMBL/GenBank/DDBJ whole genome shotgun (WGS) entry which is preliminary data.</text>
</comment>
<dbReference type="InterPro" id="IPR003760">
    <property type="entry name" value="PnrA-like"/>
</dbReference>
<keyword evidence="4" id="KW-0472">Membrane</keyword>
<dbReference type="EMBL" id="BARW01007298">
    <property type="protein sequence ID" value="GAI86496.1"/>
    <property type="molecule type" value="Genomic_DNA"/>
</dbReference>
<dbReference type="PROSITE" id="PS51257">
    <property type="entry name" value="PROKAR_LIPOPROTEIN"/>
    <property type="match status" value="1"/>
</dbReference>
<proteinExistence type="predicted"/>
<comment type="subcellular location">
    <subcellularLocation>
        <location evidence="1">Cell membrane</location>
    </subcellularLocation>
</comment>
<evidence type="ECO:0000256" key="2">
    <source>
        <dbReference type="ARBA" id="ARBA00022475"/>
    </source>
</evidence>
<protein>
    <recommendedName>
        <fullName evidence="6">ABC transporter substrate-binding protein PnrA-like domain-containing protein</fullName>
    </recommendedName>
</protein>
<evidence type="ECO:0000259" key="6">
    <source>
        <dbReference type="Pfam" id="PF02608"/>
    </source>
</evidence>
<evidence type="ECO:0000313" key="7">
    <source>
        <dbReference type="EMBL" id="GAI86496.1"/>
    </source>
</evidence>
<dbReference type="Pfam" id="PF02608">
    <property type="entry name" value="Bmp"/>
    <property type="match status" value="1"/>
</dbReference>
<keyword evidence="5" id="KW-0449">Lipoprotein</keyword>
<feature type="domain" description="ABC transporter substrate-binding protein PnrA-like" evidence="6">
    <location>
        <begin position="46"/>
        <end position="164"/>
    </location>
</feature>
<accession>X1T557</accession>
<dbReference type="PANTHER" id="PTHR34296">
    <property type="entry name" value="TRANSCRIPTIONAL ACTIVATOR PROTEIN MED"/>
    <property type="match status" value="1"/>
</dbReference>
<evidence type="ECO:0000256" key="5">
    <source>
        <dbReference type="ARBA" id="ARBA00023288"/>
    </source>
</evidence>
<gene>
    <name evidence="7" type="ORF">S12H4_15221</name>
</gene>
<organism evidence="7">
    <name type="scientific">marine sediment metagenome</name>
    <dbReference type="NCBI Taxonomy" id="412755"/>
    <lineage>
        <taxon>unclassified sequences</taxon>
        <taxon>metagenomes</taxon>
        <taxon>ecological metagenomes</taxon>
    </lineage>
</organism>
<dbReference type="AlphaFoldDB" id="X1T557"/>
<name>X1T557_9ZZZZ</name>
<keyword evidence="2" id="KW-1003">Cell membrane</keyword>
<sequence length="198" mass="21464">MNFLKKTIFTILTLSIIASLSLTLIGCPPAEEAVEEPTPTEEVEFEAAMATDVGKLGDKSFNDGVYAGLEKAEAELGVEIDVVISEQQTDYVPNLTKLAEDGNNVVFAVGFMMGDSIKEVAEKFPDTYFGGIDISLADADFNPIDVPNIREILFREQEVGYLAGAKSVNPDIQIEIIYTETFTDPAIGKEAAIATHCF</sequence>
<evidence type="ECO:0000256" key="3">
    <source>
        <dbReference type="ARBA" id="ARBA00022729"/>
    </source>
</evidence>
<evidence type="ECO:0000256" key="4">
    <source>
        <dbReference type="ARBA" id="ARBA00023136"/>
    </source>
</evidence>
<dbReference type="GO" id="GO:0005886">
    <property type="term" value="C:plasma membrane"/>
    <property type="evidence" value="ECO:0007669"/>
    <property type="project" value="UniProtKB-SubCell"/>
</dbReference>
<dbReference type="InterPro" id="IPR050957">
    <property type="entry name" value="BMP_lipoprotein"/>
</dbReference>
<dbReference type="Gene3D" id="3.40.50.2300">
    <property type="match status" value="1"/>
</dbReference>